<organism evidence="6">
    <name type="scientific">Spodoptera frugiperda</name>
    <name type="common">Fall armyworm</name>
    <dbReference type="NCBI Taxonomy" id="7108"/>
    <lineage>
        <taxon>Eukaryota</taxon>
        <taxon>Metazoa</taxon>
        <taxon>Ecdysozoa</taxon>
        <taxon>Arthropoda</taxon>
        <taxon>Hexapoda</taxon>
        <taxon>Insecta</taxon>
        <taxon>Pterygota</taxon>
        <taxon>Neoptera</taxon>
        <taxon>Endopterygota</taxon>
        <taxon>Lepidoptera</taxon>
        <taxon>Glossata</taxon>
        <taxon>Ditrysia</taxon>
        <taxon>Noctuoidea</taxon>
        <taxon>Noctuidae</taxon>
        <taxon>Amphipyrinae</taxon>
        <taxon>Spodoptera</taxon>
    </lineage>
</organism>
<proteinExistence type="predicted"/>
<dbReference type="OrthoDB" id="5339429at2759"/>
<keyword evidence="1" id="KW-0597">Phosphoprotein</keyword>
<evidence type="ECO:0000313" key="6">
    <source>
        <dbReference type="EMBL" id="SOQ58189.1"/>
    </source>
</evidence>
<dbReference type="EMBL" id="ODYU01012080">
    <property type="protein sequence ID" value="SOQ58189.1"/>
    <property type="molecule type" value="Genomic_DNA"/>
</dbReference>
<dbReference type="InterPro" id="IPR036020">
    <property type="entry name" value="WW_dom_sf"/>
</dbReference>
<evidence type="ECO:0000313" key="8">
    <source>
        <dbReference type="RefSeq" id="XP_050551266.1"/>
    </source>
</evidence>
<feature type="domain" description="SARAH" evidence="5">
    <location>
        <begin position="347"/>
        <end position="394"/>
    </location>
</feature>
<feature type="compositionally biased region" description="Polar residues" evidence="3">
    <location>
        <begin position="45"/>
        <end position="55"/>
    </location>
</feature>
<feature type="region of interest" description="Disordered" evidence="3">
    <location>
        <begin position="149"/>
        <end position="190"/>
    </location>
</feature>
<evidence type="ECO:0000256" key="2">
    <source>
        <dbReference type="ARBA" id="ARBA00022737"/>
    </source>
</evidence>
<feature type="compositionally biased region" description="Low complexity" evidence="3">
    <location>
        <begin position="150"/>
        <end position="162"/>
    </location>
</feature>
<dbReference type="SUPFAM" id="SSF51045">
    <property type="entry name" value="WW domain"/>
    <property type="match status" value="2"/>
</dbReference>
<feature type="domain" description="WW" evidence="4">
    <location>
        <begin position="241"/>
        <end position="274"/>
    </location>
</feature>
<evidence type="ECO:0000313" key="7">
    <source>
        <dbReference type="Proteomes" id="UP000829999"/>
    </source>
</evidence>
<keyword evidence="2" id="KW-0677">Repeat</keyword>
<feature type="domain" description="WW" evidence="4">
    <location>
        <begin position="274"/>
        <end position="307"/>
    </location>
</feature>
<reference evidence="6" key="1">
    <citation type="submission" date="2016-07" db="EMBL/GenBank/DDBJ databases">
        <authorList>
            <person name="Bretaudeau A."/>
        </authorList>
    </citation>
    <scope>NUCLEOTIDE SEQUENCE</scope>
    <source>
        <strain evidence="6">Rice</strain>
        <tissue evidence="6">Whole body</tissue>
    </source>
</reference>
<evidence type="ECO:0000259" key="5">
    <source>
        <dbReference type="PROSITE" id="PS50951"/>
    </source>
</evidence>
<dbReference type="PANTHER" id="PTHR47522:SF2">
    <property type="entry name" value="PROTEIN SALVADOR HOMOLOG 1"/>
    <property type="match status" value="1"/>
</dbReference>
<dbReference type="PROSITE" id="PS01159">
    <property type="entry name" value="WW_DOMAIN_1"/>
    <property type="match status" value="1"/>
</dbReference>
<feature type="compositionally biased region" description="Polar residues" evidence="3">
    <location>
        <begin position="163"/>
        <end position="179"/>
    </location>
</feature>
<keyword evidence="7" id="KW-1185">Reference proteome</keyword>
<name>A0A2H1WYP9_SPOFR</name>
<dbReference type="FunFam" id="2.20.70.10:FF:000035">
    <property type="entry name" value="Salvador homolog 1 (Drosophila)"/>
    <property type="match status" value="1"/>
</dbReference>
<dbReference type="AlphaFoldDB" id="A0A2H1WYP9"/>
<dbReference type="PROSITE" id="PS50020">
    <property type="entry name" value="WW_DOMAIN_2"/>
    <property type="match status" value="2"/>
</dbReference>
<evidence type="ECO:0000256" key="3">
    <source>
        <dbReference type="SAM" id="MobiDB-lite"/>
    </source>
</evidence>
<dbReference type="InterPro" id="IPR030030">
    <property type="entry name" value="Sav"/>
</dbReference>
<dbReference type="SMART" id="SM00456">
    <property type="entry name" value="WW"/>
    <property type="match status" value="2"/>
</dbReference>
<dbReference type="CTD" id="252554"/>
<dbReference type="RefSeq" id="XP_050551266.1">
    <property type="nucleotide sequence ID" value="XM_050695309.1"/>
</dbReference>
<dbReference type="CDD" id="cd21433">
    <property type="entry name" value="SARAH_Sav"/>
    <property type="match status" value="1"/>
</dbReference>
<dbReference type="PROSITE" id="PS50951">
    <property type="entry name" value="SARAH"/>
    <property type="match status" value="1"/>
</dbReference>
<dbReference type="InterPro" id="IPR011524">
    <property type="entry name" value="SARAH_dom"/>
</dbReference>
<accession>A0A2H1WYP9</accession>
<dbReference type="GO" id="GO:0043065">
    <property type="term" value="P:positive regulation of apoptotic process"/>
    <property type="evidence" value="ECO:0007669"/>
    <property type="project" value="TreeGrafter"/>
</dbReference>
<sequence>MISRKGQKAVNEGVVGKYIKKDTPPDLPIINVWTTGHNKRPRSQPFGTSDPVSQSHENKFGKAQTMSGHAGKYTPSESVPNLAHRFASLSTSDTASSSNSYNSQYLLDSNVASQASHTTLNDRDDSYLALSRQTSYRYYRQPQQEDPIYQNQQQVQQQKQQQYGSRESSMPRLSSNLSLTPRLHSPSPHTLHLQNYTDSYASSSQSSPIYSNCMNTSVLPYNKAHGSKIITSSQGSDECELPLPPGWSADRTLRGRRYYMDHNTQTTHWTHPLESVPQPWQRVSTPHHGVYYFNEITHQTTYAHPCLVGGCYLVSPYVPTLVPPYLLEEIPHWLIVYSKADQELDHKLRWNMFRLSELDCYSDMLTRLYKQELQLIVMKFERYRSALLQEIERRRHAAITYHGHSNC</sequence>
<dbReference type="GO" id="GO:0006915">
    <property type="term" value="P:apoptotic process"/>
    <property type="evidence" value="ECO:0007669"/>
    <property type="project" value="InterPro"/>
</dbReference>
<dbReference type="Gene3D" id="2.20.70.10">
    <property type="match status" value="2"/>
</dbReference>
<dbReference type="Pfam" id="PF00397">
    <property type="entry name" value="WW"/>
    <property type="match status" value="1"/>
</dbReference>
<reference evidence="8" key="2">
    <citation type="submission" date="2025-04" db="UniProtKB">
        <authorList>
            <consortium name="RefSeq"/>
        </authorList>
    </citation>
    <scope>IDENTIFICATION</scope>
    <source>
        <tissue evidence="8">Whole larval tissue</tissue>
    </source>
</reference>
<dbReference type="GeneID" id="118275688"/>
<dbReference type="GO" id="GO:0060090">
    <property type="term" value="F:molecular adaptor activity"/>
    <property type="evidence" value="ECO:0007669"/>
    <property type="project" value="InterPro"/>
</dbReference>
<evidence type="ECO:0000256" key="1">
    <source>
        <dbReference type="ARBA" id="ARBA00022553"/>
    </source>
</evidence>
<dbReference type="PANTHER" id="PTHR47522">
    <property type="entry name" value="SALVADOR FAMILY WW DOMAIN-CONTAINING PROTEIN 1"/>
    <property type="match status" value="1"/>
</dbReference>
<dbReference type="InterPro" id="IPR001202">
    <property type="entry name" value="WW_dom"/>
</dbReference>
<feature type="region of interest" description="Disordered" evidence="3">
    <location>
        <begin position="34"/>
        <end position="77"/>
    </location>
</feature>
<dbReference type="GO" id="GO:0035329">
    <property type="term" value="P:hippo signaling"/>
    <property type="evidence" value="ECO:0007669"/>
    <property type="project" value="InterPro"/>
</dbReference>
<dbReference type="GO" id="GO:0008285">
    <property type="term" value="P:negative regulation of cell population proliferation"/>
    <property type="evidence" value="ECO:0007669"/>
    <property type="project" value="TreeGrafter"/>
</dbReference>
<evidence type="ECO:0000259" key="4">
    <source>
        <dbReference type="PROSITE" id="PS50020"/>
    </source>
</evidence>
<dbReference type="Proteomes" id="UP000829999">
    <property type="component" value="Chromosome 8"/>
</dbReference>
<protein>
    <submittedName>
        <fullName evidence="8">Protein salvador homolog 1 isoform X1</fullName>
    </submittedName>
    <submittedName>
        <fullName evidence="6">SFRICE_021790</fullName>
    </submittedName>
</protein>
<gene>
    <name evidence="8" type="primary">LOC118275688</name>
    <name evidence="6" type="ORF">SFRICE_021790</name>
</gene>
<dbReference type="GO" id="GO:0005829">
    <property type="term" value="C:cytosol"/>
    <property type="evidence" value="ECO:0007669"/>
    <property type="project" value="TreeGrafter"/>
</dbReference>
<dbReference type="CDD" id="cd00201">
    <property type="entry name" value="WW"/>
    <property type="match status" value="2"/>
</dbReference>